<dbReference type="OrthoDB" id="9809920at2"/>
<sequence length="428" mass="45661">MTQQQLPSKRSHLKGMIQVPGDKSISHRAIMLGSMARGTSKVRHLLMADDVQSTMQVYRQLGVTIETSGEDTVIVSPGVAHLRAPDQPLDFGNSGTTLRLSLGVLAKQPFHIDMIGDVSLQKRPMGRVLKPLEKMGLRPVTPATGLPIQLAPNQTLHGITYTLPVASAQVKSALILAGLQADQMTRITEPIATRDHTERMLTTFGVTLKRQDSTLLVPAAQSLSPADVTVPGDFSSAAFWLVAGVLVPDSQLALSEIGLNPTRTGLIQLLKRMGADIPVQMHQTSGEPIGDVLVQTQSLRGIDVTKNDIPAVIDELPLLVLAATQAEGVTTITGAEELRVKETDRIDAVTTELNRLGAQVTALPDGFSITGPTPLHVAEPTVVRSHGDHRIGMMLAIAALLTDGALTLDGAESVAISYPTFFNDLAQL</sequence>
<dbReference type="EMBL" id="JQBM01000001">
    <property type="protein sequence ID" value="KRN47165.1"/>
    <property type="molecule type" value="Genomic_DNA"/>
</dbReference>
<evidence type="ECO:0000256" key="6">
    <source>
        <dbReference type="ARBA" id="ARBA00022679"/>
    </source>
</evidence>
<evidence type="ECO:0000313" key="12">
    <source>
        <dbReference type="Proteomes" id="UP000051992"/>
    </source>
</evidence>
<dbReference type="GO" id="GO:0009423">
    <property type="term" value="P:chorismate biosynthetic process"/>
    <property type="evidence" value="ECO:0007669"/>
    <property type="project" value="UniProtKB-UniRule"/>
</dbReference>
<comment type="caution">
    <text evidence="9">Lacks conserved residue(s) required for the propagation of feature annotation.</text>
</comment>
<keyword evidence="12" id="KW-1185">Reference proteome</keyword>
<comment type="catalytic activity">
    <reaction evidence="8">
        <text>3-phosphoshikimate + phosphoenolpyruvate = 5-O-(1-carboxyvinyl)-3-phosphoshikimate + phosphate</text>
        <dbReference type="Rhea" id="RHEA:21256"/>
        <dbReference type="ChEBI" id="CHEBI:43474"/>
        <dbReference type="ChEBI" id="CHEBI:57701"/>
        <dbReference type="ChEBI" id="CHEBI:58702"/>
        <dbReference type="ChEBI" id="CHEBI:145989"/>
        <dbReference type="EC" id="2.5.1.19"/>
    </reaction>
    <physiologicalReaction direction="left-to-right" evidence="8">
        <dbReference type="Rhea" id="RHEA:21257"/>
    </physiologicalReaction>
</comment>
<dbReference type="PANTHER" id="PTHR21090">
    <property type="entry name" value="AROM/DEHYDROQUINATE SYNTHASE"/>
    <property type="match status" value="1"/>
</dbReference>
<dbReference type="PIRSF" id="PIRSF000505">
    <property type="entry name" value="EPSPS"/>
    <property type="match status" value="1"/>
</dbReference>
<accession>A0A0R2HCJ6</accession>
<dbReference type="PATRIC" id="fig|1629.5.peg.441"/>
<comment type="similarity">
    <text evidence="3 9">Belongs to the EPSP synthase family.</text>
</comment>
<evidence type="ECO:0000256" key="1">
    <source>
        <dbReference type="ARBA" id="ARBA00002174"/>
    </source>
</evidence>
<feature type="binding site" evidence="9">
    <location>
        <position position="123"/>
    </location>
    <ligand>
        <name>phosphoenolpyruvate</name>
        <dbReference type="ChEBI" id="CHEBI:58702"/>
    </ligand>
</feature>
<dbReference type="FunFam" id="3.65.10.10:FF:000005">
    <property type="entry name" value="3-phosphoshikimate 1-carboxyvinyltransferase"/>
    <property type="match status" value="1"/>
</dbReference>
<evidence type="ECO:0000256" key="4">
    <source>
        <dbReference type="ARBA" id="ARBA00022490"/>
    </source>
</evidence>
<dbReference type="Pfam" id="PF00275">
    <property type="entry name" value="EPSP_synthase"/>
    <property type="match status" value="1"/>
</dbReference>
<evidence type="ECO:0000256" key="7">
    <source>
        <dbReference type="ARBA" id="ARBA00023141"/>
    </source>
</evidence>
<dbReference type="CDD" id="cd01556">
    <property type="entry name" value="EPSP_synthase"/>
    <property type="match status" value="1"/>
</dbReference>
<feature type="binding site" evidence="9">
    <location>
        <position position="345"/>
    </location>
    <ligand>
        <name>phosphoenolpyruvate</name>
        <dbReference type="ChEBI" id="CHEBI:58702"/>
    </ligand>
</feature>
<evidence type="ECO:0000256" key="5">
    <source>
        <dbReference type="ARBA" id="ARBA00022605"/>
    </source>
</evidence>
<dbReference type="InterPro" id="IPR023193">
    <property type="entry name" value="EPSP_synthase_CS"/>
</dbReference>
<dbReference type="InterPro" id="IPR013792">
    <property type="entry name" value="RNA3'P_cycl/enolpyr_Trfase_a/b"/>
</dbReference>
<comment type="subcellular location">
    <subcellularLocation>
        <location evidence="9">Cytoplasm</location>
    </subcellularLocation>
</comment>
<dbReference type="SUPFAM" id="SSF55205">
    <property type="entry name" value="EPT/RTPC-like"/>
    <property type="match status" value="1"/>
</dbReference>
<protein>
    <recommendedName>
        <fullName evidence="9">3-phosphoshikimate 1-carboxyvinyltransferase</fullName>
        <ecNumber evidence="9">2.5.1.19</ecNumber>
    </recommendedName>
    <alternativeName>
        <fullName evidence="9">5-enolpyruvylshikimate-3-phosphate synthase</fullName>
        <shortName evidence="9">EPSP synthase</shortName>
        <shortName evidence="9">EPSPS</shortName>
    </alternativeName>
</protein>
<feature type="active site" description="Proton acceptor" evidence="9">
    <location>
        <position position="314"/>
    </location>
</feature>
<dbReference type="InterPro" id="IPR036968">
    <property type="entry name" value="Enolpyruvate_Tfrase_sf"/>
</dbReference>
<dbReference type="PROSITE" id="PS00885">
    <property type="entry name" value="EPSP_SYNTHASE_2"/>
    <property type="match status" value="1"/>
</dbReference>
<evidence type="ECO:0000313" key="11">
    <source>
        <dbReference type="EMBL" id="KRN47165.1"/>
    </source>
</evidence>
<dbReference type="AlphaFoldDB" id="A0A0R2HCJ6"/>
<keyword evidence="5 9" id="KW-0028">Amino-acid biosynthesis</keyword>
<comment type="subunit">
    <text evidence="9">Monomer.</text>
</comment>
<evidence type="ECO:0000256" key="2">
    <source>
        <dbReference type="ARBA" id="ARBA00004811"/>
    </source>
</evidence>
<dbReference type="Gene3D" id="3.65.10.10">
    <property type="entry name" value="Enolpyruvate transferase domain"/>
    <property type="match status" value="2"/>
</dbReference>
<feature type="binding site" evidence="9">
    <location>
        <position position="341"/>
    </location>
    <ligand>
        <name>3-phosphoshikimate</name>
        <dbReference type="ChEBI" id="CHEBI:145989"/>
    </ligand>
</feature>
<dbReference type="PANTHER" id="PTHR21090:SF5">
    <property type="entry name" value="PENTAFUNCTIONAL AROM POLYPEPTIDE"/>
    <property type="match status" value="1"/>
</dbReference>
<proteinExistence type="inferred from homology"/>
<dbReference type="GO" id="GO:0005737">
    <property type="term" value="C:cytoplasm"/>
    <property type="evidence" value="ECO:0007669"/>
    <property type="project" value="UniProtKB-SubCell"/>
</dbReference>
<feature type="domain" description="Enolpyruvate transferase" evidence="10">
    <location>
        <begin position="9"/>
        <end position="425"/>
    </location>
</feature>
<name>A0A0R2HCJ6_WEIVI</name>
<evidence type="ECO:0000256" key="8">
    <source>
        <dbReference type="ARBA" id="ARBA00044633"/>
    </source>
</evidence>
<gene>
    <name evidence="9" type="primary">aroA</name>
    <name evidence="11" type="ORF">IV50_GL000437</name>
</gene>
<evidence type="ECO:0000256" key="9">
    <source>
        <dbReference type="HAMAP-Rule" id="MF_00210"/>
    </source>
</evidence>
<dbReference type="Proteomes" id="UP000051992">
    <property type="component" value="Unassembled WGS sequence"/>
</dbReference>
<feature type="binding site" evidence="9">
    <location>
        <position position="314"/>
    </location>
    <ligand>
        <name>3-phosphoshikimate</name>
        <dbReference type="ChEBI" id="CHEBI:145989"/>
    </ligand>
</feature>
<keyword evidence="7 9" id="KW-0057">Aromatic amino acid biosynthesis</keyword>
<evidence type="ECO:0000259" key="10">
    <source>
        <dbReference type="Pfam" id="PF00275"/>
    </source>
</evidence>
<dbReference type="RefSeq" id="WP_057744377.1">
    <property type="nucleotide sequence ID" value="NZ_BJLU01000003.1"/>
</dbReference>
<feature type="binding site" evidence="9">
    <location>
        <position position="23"/>
    </location>
    <ligand>
        <name>phosphoenolpyruvate</name>
        <dbReference type="ChEBI" id="CHEBI:58702"/>
    </ligand>
</feature>
<evidence type="ECO:0000256" key="3">
    <source>
        <dbReference type="ARBA" id="ARBA00009948"/>
    </source>
</evidence>
<feature type="binding site" evidence="9">
    <location>
        <position position="167"/>
    </location>
    <ligand>
        <name>3-phosphoshikimate</name>
        <dbReference type="ChEBI" id="CHEBI:145989"/>
    </ligand>
</feature>
<organism evidence="11 12">
    <name type="scientific">Weissella viridescens</name>
    <name type="common">Lactobacillus viridescens</name>
    <dbReference type="NCBI Taxonomy" id="1629"/>
    <lineage>
        <taxon>Bacteria</taxon>
        <taxon>Bacillati</taxon>
        <taxon>Bacillota</taxon>
        <taxon>Bacilli</taxon>
        <taxon>Lactobacillales</taxon>
        <taxon>Lactobacillaceae</taxon>
        <taxon>Weissella</taxon>
    </lineage>
</organism>
<feature type="binding site" evidence="9">
    <location>
        <position position="390"/>
    </location>
    <ligand>
        <name>phosphoenolpyruvate</name>
        <dbReference type="ChEBI" id="CHEBI:58702"/>
    </ligand>
</feature>
<dbReference type="EC" id="2.5.1.19" evidence="9"/>
<feature type="binding site" evidence="9">
    <location>
        <position position="169"/>
    </location>
    <ligand>
        <name>3-phosphoshikimate</name>
        <dbReference type="ChEBI" id="CHEBI:145989"/>
    </ligand>
</feature>
<dbReference type="GO" id="GO:0003866">
    <property type="term" value="F:3-phosphoshikimate 1-carboxyvinyltransferase activity"/>
    <property type="evidence" value="ECO:0007669"/>
    <property type="project" value="UniProtKB-UniRule"/>
</dbReference>
<keyword evidence="4 9" id="KW-0963">Cytoplasm</keyword>
<feature type="binding site" evidence="9">
    <location>
        <position position="95"/>
    </location>
    <ligand>
        <name>phosphoenolpyruvate</name>
        <dbReference type="ChEBI" id="CHEBI:58702"/>
    </ligand>
</feature>
<dbReference type="GO" id="GO:0008652">
    <property type="term" value="P:amino acid biosynthetic process"/>
    <property type="evidence" value="ECO:0007669"/>
    <property type="project" value="UniProtKB-KW"/>
</dbReference>
<dbReference type="InterPro" id="IPR001986">
    <property type="entry name" value="Enolpyruvate_Tfrase_dom"/>
</dbReference>
<comment type="caution">
    <text evidence="11">The sequence shown here is derived from an EMBL/GenBank/DDBJ whole genome shotgun (WGS) entry which is preliminary data.</text>
</comment>
<keyword evidence="6 9" id="KW-0808">Transferase</keyword>
<reference evidence="11 12" key="1">
    <citation type="journal article" date="2015" name="Genome Announc.">
        <title>Expanding the biotechnology potential of lactobacilli through comparative genomics of 213 strains and associated genera.</title>
        <authorList>
            <person name="Sun Z."/>
            <person name="Harris H.M."/>
            <person name="McCann A."/>
            <person name="Guo C."/>
            <person name="Argimon S."/>
            <person name="Zhang W."/>
            <person name="Yang X."/>
            <person name="Jeffery I.B."/>
            <person name="Cooney J.C."/>
            <person name="Kagawa T.F."/>
            <person name="Liu W."/>
            <person name="Song Y."/>
            <person name="Salvetti E."/>
            <person name="Wrobel A."/>
            <person name="Rasinkangas P."/>
            <person name="Parkhill J."/>
            <person name="Rea M.C."/>
            <person name="O'Sullivan O."/>
            <person name="Ritari J."/>
            <person name="Douillard F.P."/>
            <person name="Paul Ross R."/>
            <person name="Yang R."/>
            <person name="Briner A.E."/>
            <person name="Felis G.E."/>
            <person name="de Vos W.M."/>
            <person name="Barrangou R."/>
            <person name="Klaenhammer T.R."/>
            <person name="Caufield P.W."/>
            <person name="Cui Y."/>
            <person name="Zhang H."/>
            <person name="O'Toole P.W."/>
        </authorList>
    </citation>
    <scope>NUCLEOTIDE SEQUENCE [LARGE SCALE GENOMIC DNA]</scope>
    <source>
        <strain evidence="11 12">DSM 20410</strain>
    </source>
</reference>
<dbReference type="UniPathway" id="UPA00053">
    <property type="reaction ID" value="UER00089"/>
</dbReference>
<feature type="binding site" evidence="9">
    <location>
        <position position="24"/>
    </location>
    <ligand>
        <name>3-phosphoshikimate</name>
        <dbReference type="ChEBI" id="CHEBI:145989"/>
    </ligand>
</feature>
<dbReference type="FunFam" id="3.65.10.10:FF:000006">
    <property type="entry name" value="3-phosphoshikimate 1-carboxyvinyltransferase"/>
    <property type="match status" value="1"/>
</dbReference>
<dbReference type="GO" id="GO:0009073">
    <property type="term" value="P:aromatic amino acid family biosynthetic process"/>
    <property type="evidence" value="ECO:0007669"/>
    <property type="project" value="UniProtKB-KW"/>
</dbReference>
<comment type="pathway">
    <text evidence="2 9">Metabolic intermediate biosynthesis; chorismate biosynthesis; chorismate from D-erythrose 4-phosphate and phosphoenolpyruvate: step 6/7.</text>
</comment>
<comment type="function">
    <text evidence="1 9">Catalyzes the transfer of the enolpyruvyl moiety of phosphoenolpyruvate (PEP) to the 5-hydroxyl of shikimate-3-phosphate (S3P) to produce enolpyruvyl shikimate-3-phosphate and inorganic phosphate.</text>
</comment>
<dbReference type="NCBIfam" id="TIGR01356">
    <property type="entry name" value="aroA"/>
    <property type="match status" value="1"/>
</dbReference>
<dbReference type="InterPro" id="IPR006264">
    <property type="entry name" value="EPSP_synthase"/>
</dbReference>
<feature type="binding site" evidence="9">
    <location>
        <position position="169"/>
    </location>
    <ligand>
        <name>phosphoenolpyruvate</name>
        <dbReference type="ChEBI" id="CHEBI:58702"/>
    </ligand>
</feature>
<feature type="binding site" evidence="9">
    <location>
        <position position="28"/>
    </location>
    <ligand>
        <name>3-phosphoshikimate</name>
        <dbReference type="ChEBI" id="CHEBI:145989"/>
    </ligand>
</feature>
<dbReference type="HAMAP" id="MF_00210">
    <property type="entry name" value="EPSP_synth"/>
    <property type="match status" value="1"/>
</dbReference>
<feature type="binding site" evidence="9">
    <location>
        <position position="23"/>
    </location>
    <ligand>
        <name>3-phosphoshikimate</name>
        <dbReference type="ChEBI" id="CHEBI:145989"/>
    </ligand>
</feature>